<reference evidence="1 2" key="1">
    <citation type="submission" date="2019-09" db="EMBL/GenBank/DDBJ databases">
        <title>Parvibaculum sedimenti sp. nov., isolated from sediment.</title>
        <authorList>
            <person name="Wang Y."/>
        </authorList>
    </citation>
    <scope>NUCLEOTIDE SEQUENCE [LARGE SCALE GENOMIC DNA]</scope>
    <source>
        <strain evidence="1 2">HXT-9</strain>
    </source>
</reference>
<proteinExistence type="predicted"/>
<gene>
    <name evidence="1" type="ORF">F2P47_16375</name>
</gene>
<evidence type="ECO:0000313" key="2">
    <source>
        <dbReference type="Proteomes" id="UP000468901"/>
    </source>
</evidence>
<sequence length="142" mass="16079">MTTAPYALPAKLETDIERARAYWHGLIRGQASDMPYWDDVKLSSLPDLADRLMLIEVFDKPERFRFDIVGKEIAGKYGKDFTGSFADEIEPHAPLDFFRAQASATVEGRAPTYQHHGHVARLLLPMWGDGRISMLLGAFVWL</sequence>
<dbReference type="RefSeq" id="WP_152217462.1">
    <property type="nucleotide sequence ID" value="NZ_JBAQYD010000372.1"/>
</dbReference>
<evidence type="ECO:0008006" key="3">
    <source>
        <dbReference type="Google" id="ProtNLM"/>
    </source>
</evidence>
<dbReference type="Proteomes" id="UP000468901">
    <property type="component" value="Unassembled WGS sequence"/>
</dbReference>
<keyword evidence="2" id="KW-1185">Reference proteome</keyword>
<dbReference type="AlphaFoldDB" id="A0A6N6VCY8"/>
<comment type="caution">
    <text evidence="1">The sequence shown here is derived from an EMBL/GenBank/DDBJ whole genome shotgun (WGS) entry which is preliminary data.</text>
</comment>
<protein>
    <recommendedName>
        <fullName evidence="3">PAS domain-containing protein</fullName>
    </recommendedName>
</protein>
<evidence type="ECO:0000313" key="1">
    <source>
        <dbReference type="EMBL" id="KAB7738585.1"/>
    </source>
</evidence>
<accession>A0A6N6VCY8</accession>
<dbReference type="EMBL" id="WESC01000019">
    <property type="protein sequence ID" value="KAB7738585.1"/>
    <property type="molecule type" value="Genomic_DNA"/>
</dbReference>
<name>A0A6N6VCY8_9HYPH</name>
<organism evidence="1 2">
    <name type="scientific">Parvibaculum sedimenti</name>
    <dbReference type="NCBI Taxonomy" id="2608632"/>
    <lineage>
        <taxon>Bacteria</taxon>
        <taxon>Pseudomonadati</taxon>
        <taxon>Pseudomonadota</taxon>
        <taxon>Alphaproteobacteria</taxon>
        <taxon>Hyphomicrobiales</taxon>
        <taxon>Parvibaculaceae</taxon>
        <taxon>Parvibaculum</taxon>
    </lineage>
</organism>